<dbReference type="PANTHER" id="PTHR30314">
    <property type="entry name" value="CELL DIVISION PROTEIN FTSZ-RELATED"/>
    <property type="match status" value="1"/>
</dbReference>
<comment type="function">
    <text evidence="4">Essential cell division protein that forms a contractile ring structure (Z ring) at the future cell division site. The regulation of the ring assembly controls the timing and the location of cell division. One of the functions of the FtsZ ring is to recruit other cell division proteins to the septum to produce a new cell wall between the dividing cells. Binds GTP and shows GTPase activity.</text>
</comment>
<dbReference type="SUPFAM" id="SSF55307">
    <property type="entry name" value="Tubulin C-terminal domain-like"/>
    <property type="match status" value="1"/>
</dbReference>
<dbReference type="InterPro" id="IPR036525">
    <property type="entry name" value="Tubulin/FtsZ_GTPase_sf"/>
</dbReference>
<feature type="binding site" evidence="4">
    <location>
        <position position="146"/>
    </location>
    <ligand>
        <name>GTP</name>
        <dbReference type="ChEBI" id="CHEBI:37565"/>
    </ligand>
</feature>
<dbReference type="SMART" id="SM00865">
    <property type="entry name" value="Tubulin_C"/>
    <property type="match status" value="1"/>
</dbReference>
<keyword evidence="3 4" id="KW-0342">GTP-binding</keyword>
<proteinExistence type="inferred from homology"/>
<gene>
    <name evidence="4" type="primary">ftsZ</name>
    <name evidence="8" type="ORF">ACFSSA_13330</name>
</gene>
<evidence type="ECO:0000256" key="1">
    <source>
        <dbReference type="ARBA" id="ARBA00009690"/>
    </source>
</evidence>
<dbReference type="HAMAP" id="MF_00909">
    <property type="entry name" value="FtsZ"/>
    <property type="match status" value="1"/>
</dbReference>
<evidence type="ECO:0000256" key="2">
    <source>
        <dbReference type="ARBA" id="ARBA00022741"/>
    </source>
</evidence>
<feature type="compositionally biased region" description="Basic and acidic residues" evidence="5">
    <location>
        <begin position="491"/>
        <end position="515"/>
    </location>
</feature>
<protein>
    <recommendedName>
        <fullName evidence="4">Cell division protein FtsZ</fullName>
    </recommendedName>
</protein>
<dbReference type="InterPro" id="IPR003008">
    <property type="entry name" value="Tubulin_FtsZ_GTPase"/>
</dbReference>
<dbReference type="PROSITE" id="PS00227">
    <property type="entry name" value="TUBULIN"/>
    <property type="match status" value="1"/>
</dbReference>
<organism evidence="8 9">
    <name type="scientific">Luteolibacter algae</name>
    <dbReference type="NCBI Taxonomy" id="454151"/>
    <lineage>
        <taxon>Bacteria</taxon>
        <taxon>Pseudomonadati</taxon>
        <taxon>Verrucomicrobiota</taxon>
        <taxon>Verrucomicrobiia</taxon>
        <taxon>Verrucomicrobiales</taxon>
        <taxon>Verrucomicrobiaceae</taxon>
        <taxon>Luteolibacter</taxon>
    </lineage>
</organism>
<comment type="similarity">
    <text evidence="1 4">Belongs to the FtsZ family.</text>
</comment>
<sequence>MISYSRDLKQDIPASAVKIIGLGGAGANMLERIALDSIEGAELLALNTDIRTLNACLAKEKIQLGVNLTKGLGTGGDPELGQQAMLEAEKNVREALKGQQIVFLCTGLGGGTGSGAAPIVARIAREEGAFVVVFATMPFFFEGRRRREQADTALNQLAVLSNALVTFDNNRMGELVLAKQGIHEAFAAADKMISESIKAVIRLVVRPGLINVGLDDLMSALRTTRSRCLFGSGIADGKDRASKALRNALASPLLDQGSLLKDAQTVLVHLSGGESLTLFEIELLMQNLQKHVPEKAHVLFGAAIDPGMGDNLSITLISALPEDVLTGGTRDSISPISRDSDTSSEIENPFSKIDKPLAATGSSTIDTDSIPELEAQPTDEKEQEDPTPTPSPADATVPSTDDVKDNEDILTEARNPDDDENESTANQEKKEERPFAEPEIIRLEEPKTSIKTPEPFTSGDELDIQNSKFLAQLPGKNAPDEEDLWNDEPDGESRNDSDTVAEESRNEAALEKVEPENESPSLKIESKPPSGQQSELLFDNSPRGRFEGENPNVFDGEDLDLPPFLRKKKS</sequence>
<evidence type="ECO:0000256" key="5">
    <source>
        <dbReference type="SAM" id="MobiDB-lite"/>
    </source>
</evidence>
<feature type="binding site" evidence="4">
    <location>
        <position position="190"/>
    </location>
    <ligand>
        <name>GTP</name>
        <dbReference type="ChEBI" id="CHEBI:37565"/>
    </ligand>
</feature>
<dbReference type="PANTHER" id="PTHR30314:SF3">
    <property type="entry name" value="MITOCHONDRIAL DIVISION PROTEIN FSZA"/>
    <property type="match status" value="1"/>
</dbReference>
<dbReference type="InterPro" id="IPR045061">
    <property type="entry name" value="FtsZ/CetZ"/>
</dbReference>
<feature type="domain" description="Tubulin/FtsZ 2-layer sandwich" evidence="7">
    <location>
        <begin position="210"/>
        <end position="330"/>
    </location>
</feature>
<dbReference type="InterPro" id="IPR024757">
    <property type="entry name" value="FtsZ_C"/>
</dbReference>
<dbReference type="Pfam" id="PF00091">
    <property type="entry name" value="Tubulin"/>
    <property type="match status" value="1"/>
</dbReference>
<feature type="binding site" evidence="4">
    <location>
        <begin position="111"/>
        <end position="113"/>
    </location>
    <ligand>
        <name>GTP</name>
        <dbReference type="ChEBI" id="CHEBI:37565"/>
    </ligand>
</feature>
<dbReference type="GO" id="GO:0051301">
    <property type="term" value="P:cell division"/>
    <property type="evidence" value="ECO:0007669"/>
    <property type="project" value="UniProtKB-KW"/>
</dbReference>
<feature type="domain" description="Tubulin/FtsZ GTPase" evidence="6">
    <location>
        <begin position="16"/>
        <end position="208"/>
    </location>
</feature>
<dbReference type="InterPro" id="IPR018316">
    <property type="entry name" value="Tubulin/FtsZ_2-layer-sand-dom"/>
</dbReference>
<name>A0ABW5DA58_9BACT</name>
<keyword evidence="4" id="KW-0717">Septation</keyword>
<keyword evidence="4" id="KW-0131">Cell cycle</keyword>
<reference evidence="9" key="1">
    <citation type="journal article" date="2019" name="Int. J. Syst. Evol. Microbiol.">
        <title>The Global Catalogue of Microorganisms (GCM) 10K type strain sequencing project: providing services to taxonomists for standard genome sequencing and annotation.</title>
        <authorList>
            <consortium name="The Broad Institute Genomics Platform"/>
            <consortium name="The Broad Institute Genome Sequencing Center for Infectious Disease"/>
            <person name="Wu L."/>
            <person name="Ma J."/>
        </authorList>
    </citation>
    <scope>NUCLEOTIDE SEQUENCE [LARGE SCALE GENOMIC DNA]</scope>
    <source>
        <strain evidence="9">CGMCC 4.7106</strain>
    </source>
</reference>
<dbReference type="PRINTS" id="PR00423">
    <property type="entry name" value="CELLDVISFTSZ"/>
</dbReference>
<dbReference type="Pfam" id="PF12327">
    <property type="entry name" value="FtsZ_C"/>
    <property type="match status" value="1"/>
</dbReference>
<evidence type="ECO:0000259" key="6">
    <source>
        <dbReference type="SMART" id="SM00864"/>
    </source>
</evidence>
<evidence type="ECO:0000313" key="8">
    <source>
        <dbReference type="EMBL" id="MFD2257659.1"/>
    </source>
</evidence>
<evidence type="ECO:0000313" key="9">
    <source>
        <dbReference type="Proteomes" id="UP001597375"/>
    </source>
</evidence>
<accession>A0ABW5DA58</accession>
<dbReference type="InterPro" id="IPR008280">
    <property type="entry name" value="Tub_FtsZ_C"/>
</dbReference>
<dbReference type="Proteomes" id="UP001597375">
    <property type="component" value="Unassembled WGS sequence"/>
</dbReference>
<keyword evidence="2 4" id="KW-0547">Nucleotide-binding</keyword>
<dbReference type="SUPFAM" id="SSF52490">
    <property type="entry name" value="Tubulin nucleotide-binding domain-like"/>
    <property type="match status" value="1"/>
</dbReference>
<feature type="binding site" evidence="4">
    <location>
        <position position="142"/>
    </location>
    <ligand>
        <name>GTP</name>
        <dbReference type="ChEBI" id="CHEBI:37565"/>
    </ligand>
</feature>
<comment type="caution">
    <text evidence="8">The sequence shown here is derived from an EMBL/GenBank/DDBJ whole genome shotgun (WGS) entry which is preliminary data.</text>
</comment>
<dbReference type="RefSeq" id="WP_386820991.1">
    <property type="nucleotide sequence ID" value="NZ_JBHUIT010000031.1"/>
</dbReference>
<feature type="compositionally biased region" description="Acidic residues" evidence="5">
    <location>
        <begin position="480"/>
        <end position="490"/>
    </location>
</feature>
<comment type="subunit">
    <text evidence="4">Homodimer. Polymerizes to form a dynamic ring structure in a strictly GTP-dependent manner. Interacts directly with several other division proteins.</text>
</comment>
<dbReference type="InterPro" id="IPR000158">
    <property type="entry name" value="Cell_div_FtsZ"/>
</dbReference>
<dbReference type="InterPro" id="IPR017975">
    <property type="entry name" value="Tubulin_CS"/>
</dbReference>
<dbReference type="Gene3D" id="3.40.50.1440">
    <property type="entry name" value="Tubulin/FtsZ, GTPase domain"/>
    <property type="match status" value="1"/>
</dbReference>
<evidence type="ECO:0000256" key="3">
    <source>
        <dbReference type="ARBA" id="ARBA00023134"/>
    </source>
</evidence>
<feature type="compositionally biased region" description="Basic and acidic residues" evidence="5">
    <location>
        <begin position="427"/>
        <end position="448"/>
    </location>
</feature>
<comment type="subcellular location">
    <subcellularLocation>
        <location evidence="4">Cytoplasm</location>
    </subcellularLocation>
    <text evidence="4">Assembles at midcell at the inner surface of the cytoplasmic membrane.</text>
</comment>
<keyword evidence="4" id="KW-0963">Cytoplasm</keyword>
<keyword evidence="4 8" id="KW-0132">Cell division</keyword>
<feature type="region of interest" description="Disordered" evidence="5">
    <location>
        <begin position="325"/>
        <end position="570"/>
    </location>
</feature>
<evidence type="ECO:0000256" key="4">
    <source>
        <dbReference type="HAMAP-Rule" id="MF_00909"/>
    </source>
</evidence>
<keyword evidence="9" id="KW-1185">Reference proteome</keyword>
<dbReference type="SMART" id="SM00864">
    <property type="entry name" value="Tubulin"/>
    <property type="match status" value="1"/>
</dbReference>
<dbReference type="CDD" id="cd02201">
    <property type="entry name" value="FtsZ_type1"/>
    <property type="match status" value="1"/>
</dbReference>
<feature type="binding site" evidence="4">
    <location>
        <begin position="24"/>
        <end position="28"/>
    </location>
    <ligand>
        <name>GTP</name>
        <dbReference type="ChEBI" id="CHEBI:37565"/>
    </ligand>
</feature>
<evidence type="ECO:0000259" key="7">
    <source>
        <dbReference type="SMART" id="SM00865"/>
    </source>
</evidence>
<dbReference type="EMBL" id="JBHUIT010000031">
    <property type="protein sequence ID" value="MFD2257659.1"/>
    <property type="molecule type" value="Genomic_DNA"/>
</dbReference>